<evidence type="ECO:0000313" key="8">
    <source>
        <dbReference type="EMBL" id="ABC31045.1"/>
    </source>
</evidence>
<keyword evidence="4" id="KW-0560">Oxidoreductase</keyword>
<keyword evidence="9" id="KW-1185">Reference proteome</keyword>
<sequence>MREVRVDNLQARFDDAGVWLELIDLSLLAALCLVGAGVCWDIVRKRWEPLREKLANIAVAIGNILLERTLYGAVFLIALWLVEPLAWWRIPVNGWTWALALLAADLSYYWMHRIEHKVRFFWTIHSAHHSSERFDFSTSLRLSWLEGPVEWIFLVPMVLLGFDLVQTIVAFLAVVAYQSWIHTEKVGTLGWLDRVFNTPSAHRVHHGSHHPYLDKNFGGVLMLWDRLFGTYQPETAPVSYGLTTPLASRNPFIIVFHEAKALYSDCRNAHSWRDRLHFLIKSPGWKPDTHAHTDH</sequence>
<keyword evidence="5" id="KW-0443">Lipid metabolism</keyword>
<dbReference type="InterPro" id="IPR006694">
    <property type="entry name" value="Fatty_acid_hydroxylase"/>
</dbReference>
<evidence type="ECO:0000259" key="7">
    <source>
        <dbReference type="Pfam" id="PF04116"/>
    </source>
</evidence>
<gene>
    <name evidence="8" type="ordered locus">HCH_04339</name>
</gene>
<dbReference type="KEGG" id="hch:HCH_04339"/>
<evidence type="ECO:0000256" key="2">
    <source>
        <dbReference type="ARBA" id="ARBA00022692"/>
    </source>
</evidence>
<dbReference type="GO" id="GO:0008610">
    <property type="term" value="P:lipid biosynthetic process"/>
    <property type="evidence" value="ECO:0007669"/>
    <property type="project" value="InterPro"/>
</dbReference>
<evidence type="ECO:0000256" key="6">
    <source>
        <dbReference type="ARBA" id="ARBA00023136"/>
    </source>
</evidence>
<dbReference type="STRING" id="349521.HCH_04339"/>
<feature type="domain" description="Fatty acid hydroxylase" evidence="7">
    <location>
        <begin position="97"/>
        <end position="230"/>
    </location>
</feature>
<dbReference type="AlphaFoldDB" id="Q2SE79"/>
<dbReference type="PANTHER" id="PTHR21624">
    <property type="entry name" value="STEROL DESATURASE-RELATED PROTEIN"/>
    <property type="match status" value="1"/>
</dbReference>
<protein>
    <submittedName>
        <fullName evidence="8">Sterol desaturase</fullName>
    </submittedName>
</protein>
<dbReference type="GO" id="GO:0016020">
    <property type="term" value="C:membrane"/>
    <property type="evidence" value="ECO:0007669"/>
    <property type="project" value="GOC"/>
</dbReference>
<proteinExistence type="predicted"/>
<evidence type="ECO:0000256" key="1">
    <source>
        <dbReference type="ARBA" id="ARBA00004127"/>
    </source>
</evidence>
<evidence type="ECO:0000256" key="3">
    <source>
        <dbReference type="ARBA" id="ARBA00022989"/>
    </source>
</evidence>
<dbReference type="GO" id="GO:0006643">
    <property type="term" value="P:membrane lipid metabolic process"/>
    <property type="evidence" value="ECO:0007669"/>
    <property type="project" value="TreeGrafter"/>
</dbReference>
<dbReference type="Pfam" id="PF04116">
    <property type="entry name" value="FA_hydroxylase"/>
    <property type="match status" value="1"/>
</dbReference>
<evidence type="ECO:0000313" key="9">
    <source>
        <dbReference type="Proteomes" id="UP000000238"/>
    </source>
</evidence>
<dbReference type="InterPro" id="IPR051689">
    <property type="entry name" value="Sterol_desaturase/TMEM195"/>
</dbReference>
<keyword evidence="2" id="KW-0812">Transmembrane</keyword>
<dbReference type="GO" id="GO:0050479">
    <property type="term" value="F:glyceryl-ether monooxygenase activity"/>
    <property type="evidence" value="ECO:0007669"/>
    <property type="project" value="TreeGrafter"/>
</dbReference>
<dbReference type="eggNOG" id="COG3000">
    <property type="taxonomic scope" value="Bacteria"/>
</dbReference>
<dbReference type="GO" id="GO:0012505">
    <property type="term" value="C:endomembrane system"/>
    <property type="evidence" value="ECO:0007669"/>
    <property type="project" value="UniProtKB-SubCell"/>
</dbReference>
<reference evidence="8 9" key="1">
    <citation type="journal article" date="2005" name="Nucleic Acids Res.">
        <title>Genomic blueprint of Hahella chejuensis, a marine microbe producing an algicidal agent.</title>
        <authorList>
            <person name="Jeong H."/>
            <person name="Yim J.H."/>
            <person name="Lee C."/>
            <person name="Choi S.-H."/>
            <person name="Park Y.K."/>
            <person name="Yoon S.H."/>
            <person name="Hur C.-G."/>
            <person name="Kang H.-Y."/>
            <person name="Kim D."/>
            <person name="Lee H.H."/>
            <person name="Park K.H."/>
            <person name="Park S.-H."/>
            <person name="Park H.-S."/>
            <person name="Lee H.K."/>
            <person name="Oh T.K."/>
            <person name="Kim J.F."/>
        </authorList>
    </citation>
    <scope>NUCLEOTIDE SEQUENCE [LARGE SCALE GENOMIC DNA]</scope>
    <source>
        <strain evidence="8 9">KCTC 2396</strain>
    </source>
</reference>
<keyword evidence="6" id="KW-0472">Membrane</keyword>
<dbReference type="EMBL" id="CP000155">
    <property type="protein sequence ID" value="ABC31045.1"/>
    <property type="molecule type" value="Genomic_DNA"/>
</dbReference>
<organism evidence="8 9">
    <name type="scientific">Hahella chejuensis (strain KCTC 2396)</name>
    <dbReference type="NCBI Taxonomy" id="349521"/>
    <lineage>
        <taxon>Bacteria</taxon>
        <taxon>Pseudomonadati</taxon>
        <taxon>Pseudomonadota</taxon>
        <taxon>Gammaproteobacteria</taxon>
        <taxon>Oceanospirillales</taxon>
        <taxon>Hahellaceae</taxon>
        <taxon>Hahella</taxon>
    </lineage>
</organism>
<keyword evidence="3" id="KW-1133">Transmembrane helix</keyword>
<dbReference type="Proteomes" id="UP000000238">
    <property type="component" value="Chromosome"/>
</dbReference>
<evidence type="ECO:0000256" key="4">
    <source>
        <dbReference type="ARBA" id="ARBA00023002"/>
    </source>
</evidence>
<dbReference type="GO" id="GO:0005506">
    <property type="term" value="F:iron ion binding"/>
    <property type="evidence" value="ECO:0007669"/>
    <property type="project" value="InterPro"/>
</dbReference>
<accession>Q2SE79</accession>
<dbReference type="HOGENOM" id="CLU_033631_1_1_6"/>
<name>Q2SE79_HAHCH</name>
<evidence type="ECO:0000256" key="5">
    <source>
        <dbReference type="ARBA" id="ARBA00023098"/>
    </source>
</evidence>
<comment type="subcellular location">
    <subcellularLocation>
        <location evidence="1">Endomembrane system</location>
        <topology evidence="1">Multi-pass membrane protein</topology>
    </subcellularLocation>
</comment>
<dbReference type="PANTHER" id="PTHR21624:SF1">
    <property type="entry name" value="ALKYLGLYCEROL MONOOXYGENASE"/>
    <property type="match status" value="1"/>
</dbReference>